<dbReference type="PANTHER" id="PTHR11362:SF48">
    <property type="entry name" value="PROTEIN CENTRORADIALIS-LIKE"/>
    <property type="match status" value="1"/>
</dbReference>
<comment type="subcellular location">
    <subcellularLocation>
        <location evidence="1">Cytoplasm</location>
    </subcellularLocation>
</comment>
<dbReference type="PANTHER" id="PTHR11362">
    <property type="entry name" value="PHOSPHATIDYLETHANOLAMINE-BINDING PROTEIN"/>
    <property type="match status" value="1"/>
</dbReference>
<evidence type="ECO:0000256" key="3">
    <source>
        <dbReference type="ARBA" id="ARBA00022490"/>
    </source>
</evidence>
<name>A0AAD8N7A6_9APIA</name>
<dbReference type="InterPro" id="IPR008914">
    <property type="entry name" value="PEBP"/>
</dbReference>
<accession>A0AAD8N7A6</accession>
<reference evidence="4" key="2">
    <citation type="submission" date="2023-05" db="EMBL/GenBank/DDBJ databases">
        <authorList>
            <person name="Schelkunov M.I."/>
        </authorList>
    </citation>
    <scope>NUCLEOTIDE SEQUENCE</scope>
    <source>
        <strain evidence="4">Hsosn_3</strain>
        <tissue evidence="4">Leaf</tissue>
    </source>
</reference>
<dbReference type="SUPFAM" id="SSF49777">
    <property type="entry name" value="PEBP-like"/>
    <property type="match status" value="1"/>
</dbReference>
<dbReference type="InterPro" id="IPR035810">
    <property type="entry name" value="PEBP_euk"/>
</dbReference>
<gene>
    <name evidence="4" type="ORF">POM88_008460</name>
</gene>
<comment type="caution">
    <text evidence="4">The sequence shown here is derived from an EMBL/GenBank/DDBJ whole genome shotgun (WGS) entry which is preliminary data.</text>
</comment>
<keyword evidence="5" id="KW-1185">Reference proteome</keyword>
<dbReference type="GO" id="GO:0009910">
    <property type="term" value="P:negative regulation of flower development"/>
    <property type="evidence" value="ECO:0007669"/>
    <property type="project" value="TreeGrafter"/>
</dbReference>
<dbReference type="FunFam" id="3.90.280.10:FF:000001">
    <property type="entry name" value="Terminal flower 1"/>
    <property type="match status" value="1"/>
</dbReference>
<dbReference type="InterPro" id="IPR036610">
    <property type="entry name" value="PEBP-like_sf"/>
</dbReference>
<dbReference type="GO" id="GO:0005634">
    <property type="term" value="C:nucleus"/>
    <property type="evidence" value="ECO:0007669"/>
    <property type="project" value="TreeGrafter"/>
</dbReference>
<dbReference type="CDD" id="cd00866">
    <property type="entry name" value="PEBP_euk"/>
    <property type="match status" value="1"/>
</dbReference>
<dbReference type="GO" id="GO:0010228">
    <property type="term" value="P:vegetative to reproductive phase transition of meristem"/>
    <property type="evidence" value="ECO:0007669"/>
    <property type="project" value="TreeGrafter"/>
</dbReference>
<dbReference type="AlphaFoldDB" id="A0AAD8N7A6"/>
<dbReference type="EMBL" id="JAUIZM010000002">
    <property type="protein sequence ID" value="KAK1398597.1"/>
    <property type="molecule type" value="Genomic_DNA"/>
</dbReference>
<dbReference type="Pfam" id="PF01161">
    <property type="entry name" value="PBP"/>
    <property type="match status" value="1"/>
</dbReference>
<comment type="similarity">
    <text evidence="2">Belongs to the phosphatidylethanolamine-binding protein family.</text>
</comment>
<protein>
    <submittedName>
        <fullName evidence="4">Terminal flower 1</fullName>
    </submittedName>
</protein>
<keyword evidence="3" id="KW-0963">Cytoplasm</keyword>
<sequence length="178" mass="20174">MARMTTSNDPLVIGRVVGDVVDYLPPSNVKINVTYSSNKHVYNGHELFPSAVNIKPKVQVLGGDLRSFFTLIMTDPDVPGPSDPYLKEHLHWIVTDIPGTTNSTFGTEVVSYEMPRPNIGIHRFVFLLYKQVRRQTEMSIPMIRDGFSTRRFAEENELGSPVAAVYFNCQRETASRRR</sequence>
<dbReference type="InterPro" id="IPR001858">
    <property type="entry name" value="Phosphatidylethanolamine-bd_CS"/>
</dbReference>
<evidence type="ECO:0000256" key="1">
    <source>
        <dbReference type="ARBA" id="ARBA00004496"/>
    </source>
</evidence>
<dbReference type="Proteomes" id="UP001237642">
    <property type="component" value="Unassembled WGS sequence"/>
</dbReference>
<evidence type="ECO:0000313" key="5">
    <source>
        <dbReference type="Proteomes" id="UP001237642"/>
    </source>
</evidence>
<organism evidence="4 5">
    <name type="scientific">Heracleum sosnowskyi</name>
    <dbReference type="NCBI Taxonomy" id="360622"/>
    <lineage>
        <taxon>Eukaryota</taxon>
        <taxon>Viridiplantae</taxon>
        <taxon>Streptophyta</taxon>
        <taxon>Embryophyta</taxon>
        <taxon>Tracheophyta</taxon>
        <taxon>Spermatophyta</taxon>
        <taxon>Magnoliopsida</taxon>
        <taxon>eudicotyledons</taxon>
        <taxon>Gunneridae</taxon>
        <taxon>Pentapetalae</taxon>
        <taxon>asterids</taxon>
        <taxon>campanulids</taxon>
        <taxon>Apiales</taxon>
        <taxon>Apiaceae</taxon>
        <taxon>Apioideae</taxon>
        <taxon>apioid superclade</taxon>
        <taxon>Tordylieae</taxon>
        <taxon>Tordyliinae</taxon>
        <taxon>Heracleum</taxon>
    </lineage>
</organism>
<dbReference type="Gene3D" id="3.90.280.10">
    <property type="entry name" value="PEBP-like"/>
    <property type="match status" value="1"/>
</dbReference>
<evidence type="ECO:0000313" key="4">
    <source>
        <dbReference type="EMBL" id="KAK1398597.1"/>
    </source>
</evidence>
<reference evidence="4" key="1">
    <citation type="submission" date="2023-02" db="EMBL/GenBank/DDBJ databases">
        <title>Genome of toxic invasive species Heracleum sosnowskyi carries increased number of genes despite the absence of recent whole-genome duplications.</title>
        <authorList>
            <person name="Schelkunov M."/>
            <person name="Shtratnikova V."/>
            <person name="Makarenko M."/>
            <person name="Klepikova A."/>
            <person name="Omelchenko D."/>
            <person name="Novikova G."/>
            <person name="Obukhova E."/>
            <person name="Bogdanov V."/>
            <person name="Penin A."/>
            <person name="Logacheva M."/>
        </authorList>
    </citation>
    <scope>NUCLEOTIDE SEQUENCE</scope>
    <source>
        <strain evidence="4">Hsosn_3</strain>
        <tissue evidence="4">Leaf</tissue>
    </source>
</reference>
<dbReference type="GO" id="GO:0005737">
    <property type="term" value="C:cytoplasm"/>
    <property type="evidence" value="ECO:0007669"/>
    <property type="project" value="UniProtKB-SubCell"/>
</dbReference>
<dbReference type="PROSITE" id="PS01220">
    <property type="entry name" value="PBP"/>
    <property type="match status" value="1"/>
</dbReference>
<evidence type="ECO:0000256" key="2">
    <source>
        <dbReference type="ARBA" id="ARBA00007091"/>
    </source>
</evidence>
<proteinExistence type="inferred from homology"/>